<name>A0A8H5HN57_9AGAR</name>
<feature type="compositionally biased region" description="Polar residues" evidence="1">
    <location>
        <begin position="141"/>
        <end position="150"/>
    </location>
</feature>
<evidence type="ECO:0000313" key="2">
    <source>
        <dbReference type="EMBL" id="KAF5386070.1"/>
    </source>
</evidence>
<organism evidence="2 3">
    <name type="scientific">Tricholomella constricta</name>
    <dbReference type="NCBI Taxonomy" id="117010"/>
    <lineage>
        <taxon>Eukaryota</taxon>
        <taxon>Fungi</taxon>
        <taxon>Dikarya</taxon>
        <taxon>Basidiomycota</taxon>
        <taxon>Agaricomycotina</taxon>
        <taxon>Agaricomycetes</taxon>
        <taxon>Agaricomycetidae</taxon>
        <taxon>Agaricales</taxon>
        <taxon>Tricholomatineae</taxon>
        <taxon>Lyophyllaceae</taxon>
        <taxon>Tricholomella</taxon>
    </lineage>
</organism>
<gene>
    <name evidence="2" type="ORF">D9615_002689</name>
</gene>
<feature type="region of interest" description="Disordered" evidence="1">
    <location>
        <begin position="1"/>
        <end position="42"/>
    </location>
</feature>
<proteinExistence type="predicted"/>
<dbReference type="AlphaFoldDB" id="A0A8H5HN57"/>
<feature type="compositionally biased region" description="Polar residues" evidence="1">
    <location>
        <begin position="319"/>
        <end position="331"/>
    </location>
</feature>
<reference evidence="2 3" key="1">
    <citation type="journal article" date="2020" name="ISME J.">
        <title>Uncovering the hidden diversity of litter-decomposition mechanisms in mushroom-forming fungi.</title>
        <authorList>
            <person name="Floudas D."/>
            <person name="Bentzer J."/>
            <person name="Ahren D."/>
            <person name="Johansson T."/>
            <person name="Persson P."/>
            <person name="Tunlid A."/>
        </authorList>
    </citation>
    <scope>NUCLEOTIDE SEQUENCE [LARGE SCALE GENOMIC DNA]</scope>
    <source>
        <strain evidence="2 3">CBS 661.87</strain>
    </source>
</reference>
<feature type="compositionally biased region" description="Polar residues" evidence="1">
    <location>
        <begin position="116"/>
        <end position="128"/>
    </location>
</feature>
<feature type="region of interest" description="Disordered" evidence="1">
    <location>
        <begin position="310"/>
        <end position="331"/>
    </location>
</feature>
<feature type="compositionally biased region" description="Polar residues" evidence="1">
    <location>
        <begin position="404"/>
        <end position="414"/>
    </location>
</feature>
<feature type="region of interest" description="Disordered" evidence="1">
    <location>
        <begin position="359"/>
        <end position="423"/>
    </location>
</feature>
<sequence>MLSSRPVPLGMDSHVLPSKTPGRNKARAENAVPMTVHGKGKEMTIRTPFPAQKAQKDIQTTQAQGKPVILTTRPNARPLGDKTPFPNRARTEQFQTPLPKLAKFPVLSLLESQTLLHPNKTPDSQLRPSSARKHVRVPRSASRSFETPVNNGNHWDVSELSIVIPEAQNQETLPEDDHDEIEYMPPNNLDLAYQPPFDFELPDYKNVGKTLMNHAYSYPYDDSPVIEIEVKEDDVQLSTWDTLPLKEIESDDPFHKAVAQKSAITPPLKSALPKPRIGGVVSRPVPGAQKAIAVSRPAVATRVPSSAILKPAKDLPSRPGTSNSVVPSTRSTIRPNTVRNAALSTALTPVALKPRTIGVVPAPRAPKPPARSTSAIPSRPATAAAIRSRMPSTTVAATSVRRPATSTSSYKTTPASASLRSASSKVASAVRTRPGAPTNSAVVQPSDLIVLVAGGLELDDDFRFEV</sequence>
<evidence type="ECO:0000313" key="3">
    <source>
        <dbReference type="Proteomes" id="UP000565441"/>
    </source>
</evidence>
<evidence type="ECO:0000256" key="1">
    <source>
        <dbReference type="SAM" id="MobiDB-lite"/>
    </source>
</evidence>
<dbReference type="OrthoDB" id="3266915at2759"/>
<keyword evidence="3" id="KW-1185">Reference proteome</keyword>
<feature type="region of interest" description="Disordered" evidence="1">
    <location>
        <begin position="116"/>
        <end position="150"/>
    </location>
</feature>
<dbReference type="EMBL" id="JAACJP010000003">
    <property type="protein sequence ID" value="KAF5386070.1"/>
    <property type="molecule type" value="Genomic_DNA"/>
</dbReference>
<accession>A0A8H5HN57</accession>
<dbReference type="Proteomes" id="UP000565441">
    <property type="component" value="Unassembled WGS sequence"/>
</dbReference>
<comment type="caution">
    <text evidence="2">The sequence shown here is derived from an EMBL/GenBank/DDBJ whole genome shotgun (WGS) entry which is preliminary data.</text>
</comment>
<protein>
    <submittedName>
        <fullName evidence="2">Uncharacterized protein</fullName>
    </submittedName>
</protein>